<evidence type="ECO:0000259" key="9">
    <source>
        <dbReference type="PROSITE" id="PS50263"/>
    </source>
</evidence>
<dbReference type="GO" id="GO:0009435">
    <property type="term" value="P:NAD+ biosynthetic process"/>
    <property type="evidence" value="ECO:0007669"/>
    <property type="project" value="UniProtKB-UniRule"/>
</dbReference>
<organism evidence="10">
    <name type="scientific">Chromera velia CCMP2878</name>
    <dbReference type="NCBI Taxonomy" id="1169474"/>
    <lineage>
        <taxon>Eukaryota</taxon>
        <taxon>Sar</taxon>
        <taxon>Alveolata</taxon>
        <taxon>Colpodellida</taxon>
        <taxon>Chromeraceae</taxon>
        <taxon>Chromera</taxon>
    </lineage>
</organism>
<dbReference type="EC" id="6.3.5.1" evidence="8"/>
<dbReference type="CDD" id="cd00553">
    <property type="entry name" value="NAD_synthase"/>
    <property type="match status" value="1"/>
</dbReference>
<dbReference type="InterPro" id="IPR003010">
    <property type="entry name" value="C-N_Hydrolase"/>
</dbReference>
<sequence length="716" mass="79112">MALCTVATCNLNQWALDFDGNLARTEESIRVAKEKGARFRAGPELELSGYGCEDHFLEVDTYVHCWESLGKILSGDATDGILCKIGMPVMHKTVRYNCSVYCLDRKILLLRPKMFLAQDGNYRESRYFAPWQKGAMLEECILPDEIRHLTGQNVCPFGYAALDCLDTCVGEEACEELWTPNSPHIMLALDGVEIIANGSGSHHQLRKLQTRLDLIISATTKSGGVYLYANQQGCDGSRLYFDGSALIAANGTLLSQGSQFSPNDVEVVCATVDLEEVRSYRGSVMSRSNQASSLKEALPRVKASIQLCHGSMELSVKPTAGCPVYVEPPMEEIAKGPAMWMWDYLRRSGARGFFVALSGGADSGSVVTIVGSMCQTLLKHVDSGDFRVREQIASVLKCKPEEIPKTHKELANEILHTTYMGTVNSSTSTRKLAKDIASEIGAYHLDATIDPIVKALETVFTALTGKSPKFGSKGGSPPEDLALQNIQARSRMVLAYMLASLLPWVRGKNGWLLVVATGNVDEGLRGYLTKYDCSSGDLNPIGSISKVDLKCFLYWAADNLGYPSLRQIVEAPPTAELRPIEDSASGLHTQTDEADMGMSYEELGVFGRLRKISRHGPVSMFRSLAHEWAHLGAAEVARKVKHFFRMYAINRHKMTTITPAYHAENYSPDDNRFDHRQFLYPFNFPRQFAQIDRLVGLIEAKEAAKKIRSLSQTNAN</sequence>
<dbReference type="UniPathway" id="UPA00253">
    <property type="reaction ID" value="UER00334"/>
</dbReference>
<dbReference type="VEuPathDB" id="CryptoDB:Cvel_13803"/>
<dbReference type="HAMAP" id="MF_02090">
    <property type="entry name" value="NadE_glutamine_dep"/>
    <property type="match status" value="1"/>
</dbReference>
<dbReference type="AlphaFoldDB" id="A0A0G4IER3"/>
<dbReference type="CDD" id="cd07570">
    <property type="entry name" value="GAT_Gln-NAD-synth"/>
    <property type="match status" value="1"/>
</dbReference>
<dbReference type="PROSITE" id="PS50263">
    <property type="entry name" value="CN_HYDROLASE"/>
    <property type="match status" value="1"/>
</dbReference>
<evidence type="ECO:0000256" key="8">
    <source>
        <dbReference type="PIRNR" id="PIRNR006630"/>
    </source>
</evidence>
<comment type="similarity">
    <text evidence="2 8">In the C-terminal section; belongs to the NAD synthetase family.</text>
</comment>
<accession>A0A0G4IER3</accession>
<dbReference type="SUPFAM" id="SSF52402">
    <property type="entry name" value="Adenine nucleotide alpha hydrolases-like"/>
    <property type="match status" value="1"/>
</dbReference>
<dbReference type="PANTHER" id="PTHR23090:SF9">
    <property type="entry name" value="GLUTAMINE-DEPENDENT NAD(+) SYNTHETASE"/>
    <property type="match status" value="1"/>
</dbReference>
<dbReference type="NCBIfam" id="TIGR00552">
    <property type="entry name" value="nadE"/>
    <property type="match status" value="1"/>
</dbReference>
<proteinExistence type="inferred from homology"/>
<reference evidence="10" key="1">
    <citation type="submission" date="2014-11" db="EMBL/GenBank/DDBJ databases">
        <authorList>
            <person name="Otto D Thomas"/>
            <person name="Naeem Raeece"/>
        </authorList>
    </citation>
    <scope>NUCLEOTIDE SEQUENCE</scope>
</reference>
<dbReference type="InterPro" id="IPR036526">
    <property type="entry name" value="C-N_Hydrolase_sf"/>
</dbReference>
<evidence type="ECO:0000256" key="5">
    <source>
        <dbReference type="ARBA" id="ARBA00022840"/>
    </source>
</evidence>
<evidence type="ECO:0000256" key="1">
    <source>
        <dbReference type="ARBA" id="ARBA00005188"/>
    </source>
</evidence>
<dbReference type="SUPFAM" id="SSF56317">
    <property type="entry name" value="Carbon-nitrogen hydrolase"/>
    <property type="match status" value="1"/>
</dbReference>
<dbReference type="InterPro" id="IPR014445">
    <property type="entry name" value="Gln-dep_NAD_synthase"/>
</dbReference>
<dbReference type="Gene3D" id="3.40.50.620">
    <property type="entry name" value="HUPs"/>
    <property type="match status" value="1"/>
</dbReference>
<dbReference type="GO" id="GO:0004359">
    <property type="term" value="F:glutaminase activity"/>
    <property type="evidence" value="ECO:0007669"/>
    <property type="project" value="InterPro"/>
</dbReference>
<evidence type="ECO:0000256" key="4">
    <source>
        <dbReference type="ARBA" id="ARBA00022741"/>
    </source>
</evidence>
<dbReference type="PANTHER" id="PTHR23090">
    <property type="entry name" value="NH 3 /GLUTAMINE-DEPENDENT NAD + SYNTHETASE"/>
    <property type="match status" value="1"/>
</dbReference>
<evidence type="ECO:0000256" key="2">
    <source>
        <dbReference type="ARBA" id="ARBA00007145"/>
    </source>
</evidence>
<evidence type="ECO:0000256" key="7">
    <source>
        <dbReference type="ARBA" id="ARBA00052340"/>
    </source>
</evidence>
<dbReference type="PIRSF" id="PIRSF006630">
    <property type="entry name" value="NADS_GAT"/>
    <property type="match status" value="1"/>
</dbReference>
<keyword evidence="3 8" id="KW-0436">Ligase</keyword>
<dbReference type="EMBL" id="CDMZ01005906">
    <property type="protein sequence ID" value="CEM55745.1"/>
    <property type="molecule type" value="Genomic_DNA"/>
</dbReference>
<feature type="domain" description="CN hydrolase" evidence="9">
    <location>
        <begin position="4"/>
        <end position="274"/>
    </location>
</feature>
<dbReference type="GO" id="GO:0003952">
    <property type="term" value="F:NAD+ synthase (glutamine-hydrolyzing) activity"/>
    <property type="evidence" value="ECO:0007669"/>
    <property type="project" value="UniProtKB-UniRule"/>
</dbReference>
<dbReference type="Pfam" id="PF02540">
    <property type="entry name" value="NAD_synthase"/>
    <property type="match status" value="1"/>
</dbReference>
<comment type="catalytic activity">
    <reaction evidence="7 8">
        <text>deamido-NAD(+) + L-glutamine + ATP + H2O = L-glutamate + AMP + diphosphate + NAD(+) + H(+)</text>
        <dbReference type="Rhea" id="RHEA:24384"/>
        <dbReference type="ChEBI" id="CHEBI:15377"/>
        <dbReference type="ChEBI" id="CHEBI:15378"/>
        <dbReference type="ChEBI" id="CHEBI:29985"/>
        <dbReference type="ChEBI" id="CHEBI:30616"/>
        <dbReference type="ChEBI" id="CHEBI:33019"/>
        <dbReference type="ChEBI" id="CHEBI:57540"/>
        <dbReference type="ChEBI" id="CHEBI:58359"/>
        <dbReference type="ChEBI" id="CHEBI:58437"/>
        <dbReference type="ChEBI" id="CHEBI:456215"/>
        <dbReference type="EC" id="6.3.5.1"/>
    </reaction>
</comment>
<evidence type="ECO:0000256" key="6">
    <source>
        <dbReference type="ARBA" id="ARBA00023027"/>
    </source>
</evidence>
<dbReference type="InterPro" id="IPR014729">
    <property type="entry name" value="Rossmann-like_a/b/a_fold"/>
</dbReference>
<gene>
    <name evidence="10" type="ORF">Cvel_13803</name>
</gene>
<dbReference type="InterPro" id="IPR003694">
    <property type="entry name" value="NAD_synthase"/>
</dbReference>
<dbReference type="FunFam" id="3.40.50.620:FF:000036">
    <property type="entry name" value="Glutamine-dependent NAD(+) synthetase"/>
    <property type="match status" value="1"/>
</dbReference>
<comment type="pathway">
    <text evidence="1 8">Cofactor biosynthesis; NAD(+) biosynthesis; NAD(+) from deamido-NAD(+) (L-Gln route): step 1/1.</text>
</comment>
<dbReference type="GO" id="GO:0005737">
    <property type="term" value="C:cytoplasm"/>
    <property type="evidence" value="ECO:0007669"/>
    <property type="project" value="InterPro"/>
</dbReference>
<dbReference type="PhylomeDB" id="A0A0G4IER3"/>
<dbReference type="GO" id="GO:0005524">
    <property type="term" value="F:ATP binding"/>
    <property type="evidence" value="ECO:0007669"/>
    <property type="project" value="UniProtKB-UniRule"/>
</dbReference>
<protein>
    <recommendedName>
        <fullName evidence="8">Glutamine-dependent NAD(+) synthetase</fullName>
        <ecNumber evidence="8">6.3.5.1</ecNumber>
    </recommendedName>
    <alternativeName>
        <fullName evidence="8">NAD(+) synthase [glutamine-hydrolyzing]</fullName>
    </alternativeName>
</protein>
<evidence type="ECO:0000313" key="10">
    <source>
        <dbReference type="EMBL" id="CEM55745.1"/>
    </source>
</evidence>
<dbReference type="Gene3D" id="3.60.110.10">
    <property type="entry name" value="Carbon-nitrogen hydrolase"/>
    <property type="match status" value="1"/>
</dbReference>
<name>A0A0G4IER3_9ALVE</name>
<keyword evidence="6 8" id="KW-0520">NAD</keyword>
<keyword evidence="5 8" id="KW-0067">ATP-binding</keyword>
<keyword evidence="4 8" id="KW-0547">Nucleotide-binding</keyword>
<dbReference type="Pfam" id="PF00795">
    <property type="entry name" value="CN_hydrolase"/>
    <property type="match status" value="1"/>
</dbReference>
<dbReference type="FunFam" id="3.60.110.10:FF:000003">
    <property type="entry name" value="Glutamine-dependent NAD(+) synthetase"/>
    <property type="match status" value="1"/>
</dbReference>
<evidence type="ECO:0000256" key="3">
    <source>
        <dbReference type="ARBA" id="ARBA00022598"/>
    </source>
</evidence>
<dbReference type="InterPro" id="IPR022310">
    <property type="entry name" value="NAD/GMP_synthase"/>
</dbReference>